<name>A0A7M2X5F9_9BACT</name>
<dbReference type="EMBL" id="CP063458">
    <property type="protein sequence ID" value="QOV92040.1"/>
    <property type="molecule type" value="Genomic_DNA"/>
</dbReference>
<evidence type="ECO:0000256" key="1">
    <source>
        <dbReference type="SAM" id="SignalP"/>
    </source>
</evidence>
<dbReference type="Gene3D" id="1.50.10.20">
    <property type="match status" value="1"/>
</dbReference>
<dbReference type="AlphaFoldDB" id="A0A7M2X5F9"/>
<proteinExistence type="predicted"/>
<sequence length="488" mass="54442">MLRSLPTLCALMLVMTPTVRAADAPLQDQAAAAMEKAVKFFHGSVSSHGGYLYKYSADLAKREGEGVADIDTVWVQPPGTPAVGMAYLDAWERTKAPYLLAAAKDAGMCLVNGQLRSGGWTGWIHFGDADRKKFAYRVDPAPKAGGKKAFNVSTFDDDKTQSGVRFLARLDKALDFKDPKIHECVTTALDAILKAQFPNGAWAQGWEAFPDAADHPVKPAAYPADWPRKYPGGSYWWWYTFNDNTVHDTINTLLLATEIYGDTKYRESAIRAGKFMVLAQLPDPQPAWAQQYNFNMEPAWARKFEPAAITGGESQGVIESLMKLYVETGDRAFLAPIPKALEYLKKSRLPDGQLARFYELKTNKPLYFTKTYELTYDDGDLPTHYGFKVSSKLESLQKRFDEVSKLSPEKLAAKRTKKRDSATPPLALEKAVKEVIAGQDDRGAWVTDGSLKYHKNDGTRRVIESETFIKNLATLSLYLDQRAHQKAE</sequence>
<keyword evidence="2" id="KW-0456">Lyase</keyword>
<gene>
    <name evidence="2" type="ORF">IPV69_12075</name>
</gene>
<evidence type="ECO:0000313" key="2">
    <source>
        <dbReference type="EMBL" id="QOV92040.1"/>
    </source>
</evidence>
<accession>A0A7M2X5F9</accession>
<organism evidence="2 3">
    <name type="scientific">Humisphaera borealis</name>
    <dbReference type="NCBI Taxonomy" id="2807512"/>
    <lineage>
        <taxon>Bacteria</taxon>
        <taxon>Pseudomonadati</taxon>
        <taxon>Planctomycetota</taxon>
        <taxon>Phycisphaerae</taxon>
        <taxon>Tepidisphaerales</taxon>
        <taxon>Tepidisphaeraceae</taxon>
        <taxon>Humisphaera</taxon>
    </lineage>
</organism>
<reference evidence="2 3" key="1">
    <citation type="submission" date="2020-10" db="EMBL/GenBank/DDBJ databases">
        <title>Wide distribution of Phycisphaera-like planctomycetes from WD2101 soil group in peatlands and genome analysis of the first cultivated representative.</title>
        <authorList>
            <person name="Dedysh S.N."/>
            <person name="Beletsky A.V."/>
            <person name="Ivanova A."/>
            <person name="Kulichevskaya I.S."/>
            <person name="Suzina N.E."/>
            <person name="Philippov D.A."/>
            <person name="Rakitin A.L."/>
            <person name="Mardanov A.V."/>
            <person name="Ravin N.V."/>
        </authorList>
    </citation>
    <scope>NUCLEOTIDE SEQUENCE [LARGE SCALE GENOMIC DNA]</scope>
    <source>
        <strain evidence="2 3">M1803</strain>
    </source>
</reference>
<feature type="signal peptide" evidence="1">
    <location>
        <begin position="1"/>
        <end position="21"/>
    </location>
</feature>
<dbReference type="Proteomes" id="UP000593765">
    <property type="component" value="Chromosome"/>
</dbReference>
<keyword evidence="1" id="KW-0732">Signal</keyword>
<evidence type="ECO:0000313" key="3">
    <source>
        <dbReference type="Proteomes" id="UP000593765"/>
    </source>
</evidence>
<dbReference type="KEGG" id="hbs:IPV69_12075"/>
<dbReference type="Pfam" id="PF09492">
    <property type="entry name" value="Pec_lyase"/>
    <property type="match status" value="1"/>
</dbReference>
<dbReference type="SUPFAM" id="SSF81853">
    <property type="entry name" value="Family 10 polysaccharide lyase"/>
    <property type="match status" value="1"/>
</dbReference>
<dbReference type="GO" id="GO:0016829">
    <property type="term" value="F:lyase activity"/>
    <property type="evidence" value="ECO:0007669"/>
    <property type="project" value="UniProtKB-KW"/>
</dbReference>
<keyword evidence="3" id="KW-1185">Reference proteome</keyword>
<protein>
    <submittedName>
        <fullName evidence="2">Pectic acid lyase</fullName>
    </submittedName>
</protein>
<dbReference type="InterPro" id="IPR012669">
    <property type="entry name" value="Pectate_lyase"/>
</dbReference>
<dbReference type="RefSeq" id="WP_206295367.1">
    <property type="nucleotide sequence ID" value="NZ_CP063458.1"/>
</dbReference>
<feature type="chain" id="PRO_5034570366" evidence="1">
    <location>
        <begin position="22"/>
        <end position="488"/>
    </location>
</feature>